<evidence type="ECO:0000256" key="2">
    <source>
        <dbReference type="ARBA" id="ARBA00022723"/>
    </source>
</evidence>
<dbReference type="AlphaFoldDB" id="A0A0A9CUT4"/>
<keyword evidence="2" id="KW-0479">Metal-binding</keyword>
<feature type="transmembrane region" description="Helical" evidence="4">
    <location>
        <begin position="134"/>
        <end position="154"/>
    </location>
</feature>
<keyword evidence="4" id="KW-1133">Transmembrane helix</keyword>
<evidence type="ECO:0000256" key="4">
    <source>
        <dbReference type="SAM" id="Phobius"/>
    </source>
</evidence>
<evidence type="ECO:0000313" key="5">
    <source>
        <dbReference type="EMBL" id="JAD75267.1"/>
    </source>
</evidence>
<evidence type="ECO:0000256" key="3">
    <source>
        <dbReference type="ARBA" id="ARBA00023004"/>
    </source>
</evidence>
<keyword evidence="3" id="KW-0408">Iron</keyword>
<dbReference type="PANTHER" id="PTHR47955">
    <property type="entry name" value="CYTOCHROME P450 FAMILY 71 PROTEIN"/>
    <property type="match status" value="1"/>
</dbReference>
<comment type="similarity">
    <text evidence="1">Belongs to the cytochrome P450 family.</text>
</comment>
<reference evidence="5" key="1">
    <citation type="submission" date="2014-09" db="EMBL/GenBank/DDBJ databases">
        <authorList>
            <person name="Magalhaes I.L.F."/>
            <person name="Oliveira U."/>
            <person name="Santos F.R."/>
            <person name="Vidigal T.H.D.A."/>
            <person name="Brescovit A.D."/>
            <person name="Santos A.J."/>
        </authorList>
    </citation>
    <scope>NUCLEOTIDE SEQUENCE</scope>
    <source>
        <tissue evidence="5">Shoot tissue taken approximately 20 cm above the soil surface</tissue>
    </source>
</reference>
<evidence type="ECO:0000256" key="1">
    <source>
        <dbReference type="ARBA" id="ARBA00010617"/>
    </source>
</evidence>
<dbReference type="GO" id="GO:0004497">
    <property type="term" value="F:monooxygenase activity"/>
    <property type="evidence" value="ECO:0007669"/>
    <property type="project" value="InterPro"/>
</dbReference>
<dbReference type="SUPFAM" id="SSF48264">
    <property type="entry name" value="Cytochrome P450"/>
    <property type="match status" value="1"/>
</dbReference>
<reference evidence="5" key="2">
    <citation type="journal article" date="2015" name="Data Brief">
        <title>Shoot transcriptome of the giant reed, Arundo donax.</title>
        <authorList>
            <person name="Barrero R.A."/>
            <person name="Guerrero F.D."/>
            <person name="Moolhuijzen P."/>
            <person name="Goolsby J.A."/>
            <person name="Tidwell J."/>
            <person name="Bellgard S.E."/>
            <person name="Bellgard M.I."/>
        </authorList>
    </citation>
    <scope>NUCLEOTIDE SEQUENCE</scope>
    <source>
        <tissue evidence="5">Shoot tissue taken approximately 20 cm above the soil surface</tissue>
    </source>
</reference>
<dbReference type="InterPro" id="IPR036396">
    <property type="entry name" value="Cyt_P450_sf"/>
</dbReference>
<dbReference type="EMBL" id="GBRH01222628">
    <property type="protein sequence ID" value="JAD75267.1"/>
    <property type="molecule type" value="Transcribed_RNA"/>
</dbReference>
<dbReference type="Gene3D" id="1.10.630.10">
    <property type="entry name" value="Cytochrome P450"/>
    <property type="match status" value="1"/>
</dbReference>
<name>A0A0A9CUT4_ARUDO</name>
<proteinExistence type="inferred from homology"/>
<keyword evidence="4" id="KW-0472">Membrane</keyword>
<dbReference type="GO" id="GO:0020037">
    <property type="term" value="F:heme binding"/>
    <property type="evidence" value="ECO:0007669"/>
    <property type="project" value="InterPro"/>
</dbReference>
<keyword evidence="4" id="KW-0812">Transmembrane</keyword>
<protein>
    <submittedName>
        <fullName evidence="5">Uncharacterized protein</fullName>
    </submittedName>
</protein>
<dbReference type="GO" id="GO:0005506">
    <property type="term" value="F:iron ion binding"/>
    <property type="evidence" value="ECO:0007669"/>
    <property type="project" value="InterPro"/>
</dbReference>
<accession>A0A0A9CUT4</accession>
<organism evidence="5">
    <name type="scientific">Arundo donax</name>
    <name type="common">Giant reed</name>
    <name type="synonym">Donax arundinaceus</name>
    <dbReference type="NCBI Taxonomy" id="35708"/>
    <lineage>
        <taxon>Eukaryota</taxon>
        <taxon>Viridiplantae</taxon>
        <taxon>Streptophyta</taxon>
        <taxon>Embryophyta</taxon>
        <taxon>Tracheophyta</taxon>
        <taxon>Spermatophyta</taxon>
        <taxon>Magnoliopsida</taxon>
        <taxon>Liliopsida</taxon>
        <taxon>Poales</taxon>
        <taxon>Poaceae</taxon>
        <taxon>PACMAD clade</taxon>
        <taxon>Arundinoideae</taxon>
        <taxon>Arundineae</taxon>
        <taxon>Arundo</taxon>
    </lineage>
</organism>
<dbReference type="GO" id="GO:0016705">
    <property type="term" value="F:oxidoreductase activity, acting on paired donors, with incorporation or reduction of molecular oxygen"/>
    <property type="evidence" value="ECO:0007669"/>
    <property type="project" value="InterPro"/>
</dbReference>
<sequence>MNKIREAAADAPGTAVDLSDLLAGYTNDIVCRAVLGESHRKEGRNRLFSELTEINVSLLGGFNLEVYFRRMAMADVLLRLVSVMAKKVNRRWNDLYDVLIHEHLHSSKPSGNKEENSADFIQEEYGLNSDNVKAILVLITVTFFLLQIIELFGIRGGQSSLSLIVLCM</sequence>
<dbReference type="PANTHER" id="PTHR47955:SF14">
    <property type="entry name" value="OS01G0543600 PROTEIN"/>
    <property type="match status" value="1"/>
</dbReference>